<organism evidence="2 3">
    <name type="scientific">Marinibactrum halimedae</name>
    <dbReference type="NCBI Taxonomy" id="1444977"/>
    <lineage>
        <taxon>Bacteria</taxon>
        <taxon>Pseudomonadati</taxon>
        <taxon>Pseudomonadota</taxon>
        <taxon>Gammaproteobacteria</taxon>
        <taxon>Cellvibrionales</taxon>
        <taxon>Cellvibrionaceae</taxon>
        <taxon>Marinibactrum</taxon>
    </lineage>
</organism>
<feature type="domain" description="DUF1653" evidence="1">
    <location>
        <begin position="30"/>
        <end position="90"/>
    </location>
</feature>
<protein>
    <recommendedName>
        <fullName evidence="1">DUF1653 domain-containing protein</fullName>
    </recommendedName>
</protein>
<evidence type="ECO:0000259" key="1">
    <source>
        <dbReference type="Pfam" id="PF07866"/>
    </source>
</evidence>
<gene>
    <name evidence="2" type="ORF">GCM10007877_32820</name>
</gene>
<dbReference type="EMBL" id="BSPD01000080">
    <property type="protein sequence ID" value="GLS27563.1"/>
    <property type="molecule type" value="Genomic_DNA"/>
</dbReference>
<comment type="caution">
    <text evidence="2">The sequence shown here is derived from an EMBL/GenBank/DDBJ whole genome shotgun (WGS) entry which is preliminary data.</text>
</comment>
<proteinExistence type="predicted"/>
<dbReference type="InterPro" id="IPR023387">
    <property type="entry name" value="DUF1653-like_dom"/>
</dbReference>
<accession>A0AA37T5B0</accession>
<dbReference type="Pfam" id="PF07866">
    <property type="entry name" value="DUF1653"/>
    <property type="match status" value="1"/>
</dbReference>
<evidence type="ECO:0000313" key="2">
    <source>
        <dbReference type="EMBL" id="GLS27563.1"/>
    </source>
</evidence>
<dbReference type="Proteomes" id="UP001156870">
    <property type="component" value="Unassembled WGS sequence"/>
</dbReference>
<dbReference type="Gene3D" id="2.30.30.320">
    <property type="entry name" value="DUF1653-like domain"/>
    <property type="match status" value="1"/>
</dbReference>
<name>A0AA37T5B0_9GAMM</name>
<sequence length="112" mass="12893">MNTDSNNKTAFTKGGSHIRVRNTQHIVRNGQYRHFKGKDYLVLDLAKHSETDELMVVYRCLYGDYVLSVRPLSLFSETVEVNGEPVERFEFVKALSHEDVAELSSKFTHWSA</sequence>
<evidence type="ECO:0000313" key="3">
    <source>
        <dbReference type="Proteomes" id="UP001156870"/>
    </source>
</evidence>
<dbReference type="AlphaFoldDB" id="A0AA37T5B0"/>
<dbReference type="InterPro" id="IPR037135">
    <property type="entry name" value="DUF1653-like_dom_sf"/>
</dbReference>
<keyword evidence="3" id="KW-1185">Reference proteome</keyword>
<reference evidence="2 3" key="1">
    <citation type="journal article" date="2014" name="Int. J. Syst. Evol. Microbiol.">
        <title>Complete genome sequence of Corynebacterium casei LMG S-19264T (=DSM 44701T), isolated from a smear-ripened cheese.</title>
        <authorList>
            <consortium name="US DOE Joint Genome Institute (JGI-PGF)"/>
            <person name="Walter F."/>
            <person name="Albersmeier A."/>
            <person name="Kalinowski J."/>
            <person name="Ruckert C."/>
        </authorList>
    </citation>
    <scope>NUCLEOTIDE SEQUENCE [LARGE SCALE GENOMIC DNA]</scope>
    <source>
        <strain evidence="2 3">NBRC 110095</strain>
    </source>
</reference>